<keyword evidence="4" id="KW-0547">Nucleotide-binding</keyword>
<evidence type="ECO:0000256" key="1">
    <source>
        <dbReference type="ARBA" id="ARBA00003618"/>
    </source>
</evidence>
<dbReference type="Pfam" id="PF02463">
    <property type="entry name" value="SMC_N"/>
    <property type="match status" value="1"/>
</dbReference>
<dbReference type="InterPro" id="IPR027417">
    <property type="entry name" value="P-loop_NTPase"/>
</dbReference>
<feature type="coiled-coil region" evidence="10">
    <location>
        <begin position="217"/>
        <end position="254"/>
    </location>
</feature>
<dbReference type="NCBIfam" id="TIGR00634">
    <property type="entry name" value="recN"/>
    <property type="match status" value="1"/>
</dbReference>
<keyword evidence="6" id="KW-0067">ATP-binding</keyword>
<protein>
    <recommendedName>
        <fullName evidence="3 9">DNA repair protein RecN</fullName>
    </recommendedName>
    <alternativeName>
        <fullName evidence="8 9">Recombination protein N</fullName>
    </alternativeName>
</protein>
<evidence type="ECO:0000256" key="7">
    <source>
        <dbReference type="ARBA" id="ARBA00023204"/>
    </source>
</evidence>
<feature type="coiled-coil region" evidence="10">
    <location>
        <begin position="314"/>
        <end position="387"/>
    </location>
</feature>
<evidence type="ECO:0000256" key="4">
    <source>
        <dbReference type="ARBA" id="ARBA00022741"/>
    </source>
</evidence>
<dbReference type="Gene3D" id="3.40.50.300">
    <property type="entry name" value="P-loop containing nucleotide triphosphate hydrolases"/>
    <property type="match status" value="2"/>
</dbReference>
<comment type="function">
    <text evidence="1 9">May be involved in recombinational repair of damaged DNA.</text>
</comment>
<reference evidence="12" key="1">
    <citation type="journal article" date="2021" name="PeerJ">
        <title>Extensive microbial diversity within the chicken gut microbiome revealed by metagenomics and culture.</title>
        <authorList>
            <person name="Gilroy R."/>
            <person name="Ravi A."/>
            <person name="Getino M."/>
            <person name="Pursley I."/>
            <person name="Horton D.L."/>
            <person name="Alikhan N.F."/>
            <person name="Baker D."/>
            <person name="Gharbi K."/>
            <person name="Hall N."/>
            <person name="Watson M."/>
            <person name="Adriaenssens E.M."/>
            <person name="Foster-Nyarko E."/>
            <person name="Jarju S."/>
            <person name="Secka A."/>
            <person name="Antonio M."/>
            <person name="Oren A."/>
            <person name="Chaudhuri R.R."/>
            <person name="La Ragione R."/>
            <person name="Hildebrand F."/>
            <person name="Pallen M.J."/>
        </authorList>
    </citation>
    <scope>NUCLEOTIDE SEQUENCE</scope>
    <source>
        <strain evidence="12">Gambia11-129</strain>
    </source>
</reference>
<dbReference type="PANTHER" id="PTHR11059">
    <property type="entry name" value="DNA REPAIR PROTEIN RECN"/>
    <property type="match status" value="1"/>
</dbReference>
<evidence type="ECO:0000256" key="5">
    <source>
        <dbReference type="ARBA" id="ARBA00022763"/>
    </source>
</evidence>
<keyword evidence="5 9" id="KW-0227">DNA damage</keyword>
<evidence type="ECO:0000259" key="11">
    <source>
        <dbReference type="Pfam" id="PF02463"/>
    </source>
</evidence>
<evidence type="ECO:0000256" key="2">
    <source>
        <dbReference type="ARBA" id="ARBA00009441"/>
    </source>
</evidence>
<dbReference type="Proteomes" id="UP000823936">
    <property type="component" value="Unassembled WGS sequence"/>
</dbReference>
<dbReference type="GO" id="GO:0006281">
    <property type="term" value="P:DNA repair"/>
    <property type="evidence" value="ECO:0007669"/>
    <property type="project" value="UniProtKB-KW"/>
</dbReference>
<name>A0A9D1TN73_9SPIO</name>
<keyword evidence="10" id="KW-0175">Coiled coil</keyword>
<gene>
    <name evidence="12" type="primary">recN</name>
    <name evidence="12" type="ORF">IAB12_00105</name>
</gene>
<sequence>MLERLCIKNYVLIPELDISFPEGFSVLTGETGSGKTIILSALSLLLGAKADKEAIRKGESYAEISGVFSSKQEKILSFLDSKDIFSDDGKIIIRRVIRENGRSSASINGALVTLADLSALSSLLIDITSQFSNQSLLSKENQMALLDQSAGLDDEIRKMSDLFSLYTSSRAELERTEKEISDAEREREYNEFCLEELKSACLSEGEDEEVKNTLSVIENSEVILENMESAKERLQKSSEEISAALKALDKALKKDESVGEIRRTLENLSIDLDEMILTVREKCSSYSFDEYLLSQLNERNQILSRIKKKYGPTISDAIKKQKEIEEKIEKAEKQDEIIDALERRCDEIRKECEAHSLLIRSRRIKEKERLEKKITDALVRLDMKNAEFYIKLEEKELSALGSDRVSFLIKVNKGEKISELENSASGGELSRIMLAIKSSFSSRGDVETLIFDEIDTGLGGETAYNVASELSSLSSSHQIIAITHLAQIAVKASSHFLVSKKAEDGRTVSHIRMLDNSERVEETARLLSGKVNDISLAHAQSLLKI</sequence>
<comment type="similarity">
    <text evidence="2 9">Belongs to the RecN family.</text>
</comment>
<dbReference type="GO" id="GO:0005524">
    <property type="term" value="F:ATP binding"/>
    <property type="evidence" value="ECO:0007669"/>
    <property type="project" value="UniProtKB-KW"/>
</dbReference>
<dbReference type="PANTHER" id="PTHR11059:SF0">
    <property type="entry name" value="DNA REPAIR PROTEIN RECN"/>
    <property type="match status" value="1"/>
</dbReference>
<dbReference type="EMBL" id="DXHU01000002">
    <property type="protein sequence ID" value="HIV98175.1"/>
    <property type="molecule type" value="Genomic_DNA"/>
</dbReference>
<evidence type="ECO:0000313" key="12">
    <source>
        <dbReference type="EMBL" id="HIV98175.1"/>
    </source>
</evidence>
<evidence type="ECO:0000256" key="3">
    <source>
        <dbReference type="ARBA" id="ARBA00021315"/>
    </source>
</evidence>
<organism evidence="12 13">
    <name type="scientific">Candidatus Ornithospirochaeta avicola</name>
    <dbReference type="NCBI Taxonomy" id="2840896"/>
    <lineage>
        <taxon>Bacteria</taxon>
        <taxon>Pseudomonadati</taxon>
        <taxon>Spirochaetota</taxon>
        <taxon>Spirochaetia</taxon>
        <taxon>Spirochaetales</taxon>
        <taxon>Spirochaetaceae</taxon>
        <taxon>Spirochaetaceae incertae sedis</taxon>
        <taxon>Candidatus Ornithospirochaeta</taxon>
    </lineage>
</organism>
<dbReference type="SUPFAM" id="SSF52540">
    <property type="entry name" value="P-loop containing nucleoside triphosphate hydrolases"/>
    <property type="match status" value="1"/>
</dbReference>
<evidence type="ECO:0000256" key="6">
    <source>
        <dbReference type="ARBA" id="ARBA00022840"/>
    </source>
</evidence>
<evidence type="ECO:0000256" key="9">
    <source>
        <dbReference type="PIRNR" id="PIRNR003128"/>
    </source>
</evidence>
<dbReference type="CDD" id="cd03241">
    <property type="entry name" value="ABC_RecN"/>
    <property type="match status" value="1"/>
</dbReference>
<accession>A0A9D1TN73</accession>
<dbReference type="GO" id="GO:0009432">
    <property type="term" value="P:SOS response"/>
    <property type="evidence" value="ECO:0007669"/>
    <property type="project" value="TreeGrafter"/>
</dbReference>
<proteinExistence type="inferred from homology"/>
<evidence type="ECO:0000256" key="8">
    <source>
        <dbReference type="ARBA" id="ARBA00033408"/>
    </source>
</evidence>
<dbReference type="GO" id="GO:0006310">
    <property type="term" value="P:DNA recombination"/>
    <property type="evidence" value="ECO:0007669"/>
    <property type="project" value="InterPro"/>
</dbReference>
<dbReference type="GO" id="GO:0043590">
    <property type="term" value="C:bacterial nucleoid"/>
    <property type="evidence" value="ECO:0007669"/>
    <property type="project" value="TreeGrafter"/>
</dbReference>
<dbReference type="InterPro" id="IPR004604">
    <property type="entry name" value="DNA_recomb/repair_RecN"/>
</dbReference>
<dbReference type="InterPro" id="IPR003395">
    <property type="entry name" value="RecF/RecN/SMC_N"/>
</dbReference>
<dbReference type="AlphaFoldDB" id="A0A9D1TN73"/>
<evidence type="ECO:0000256" key="10">
    <source>
        <dbReference type="SAM" id="Coils"/>
    </source>
</evidence>
<keyword evidence="7 9" id="KW-0234">DNA repair</keyword>
<comment type="caution">
    <text evidence="12">The sequence shown here is derived from an EMBL/GenBank/DDBJ whole genome shotgun (WGS) entry which is preliminary data.</text>
</comment>
<feature type="domain" description="RecF/RecN/SMC N-terminal" evidence="11">
    <location>
        <begin position="2"/>
        <end position="500"/>
    </location>
</feature>
<reference evidence="12" key="2">
    <citation type="submission" date="2021-04" db="EMBL/GenBank/DDBJ databases">
        <authorList>
            <person name="Gilroy R."/>
        </authorList>
    </citation>
    <scope>NUCLEOTIDE SEQUENCE</scope>
    <source>
        <strain evidence="12">Gambia11-129</strain>
    </source>
</reference>
<evidence type="ECO:0000313" key="13">
    <source>
        <dbReference type="Proteomes" id="UP000823936"/>
    </source>
</evidence>
<dbReference type="PIRSF" id="PIRSF003128">
    <property type="entry name" value="RecN"/>
    <property type="match status" value="1"/>
</dbReference>